<dbReference type="InterPro" id="IPR029058">
    <property type="entry name" value="AB_hydrolase_fold"/>
</dbReference>
<dbReference type="InterPro" id="IPR008758">
    <property type="entry name" value="Peptidase_S28"/>
</dbReference>
<feature type="chain" id="PRO_5043661976" description="Lysosomal Pro-X carboxypeptidase" evidence="6">
    <location>
        <begin position="40"/>
        <end position="543"/>
    </location>
</feature>
<dbReference type="Gene3D" id="1.20.120.980">
    <property type="entry name" value="Serine carboxypeptidase S28, SKS domain"/>
    <property type="match status" value="1"/>
</dbReference>
<proteinExistence type="inferred from homology"/>
<evidence type="ECO:0000256" key="4">
    <source>
        <dbReference type="ARBA" id="ARBA00022801"/>
    </source>
</evidence>
<dbReference type="EMBL" id="CAMGYJ010000005">
    <property type="protein sequence ID" value="CAI0410796.1"/>
    <property type="molecule type" value="Genomic_DNA"/>
</dbReference>
<dbReference type="AlphaFoldDB" id="A0AAV0JLL0"/>
<gene>
    <name evidence="7" type="ORF">LITE_LOCUS14903</name>
</gene>
<dbReference type="PANTHER" id="PTHR11010">
    <property type="entry name" value="PROTEASE S28 PRO-X CARBOXYPEPTIDASE-RELATED"/>
    <property type="match status" value="1"/>
</dbReference>
<dbReference type="PANTHER" id="PTHR11010:SF37">
    <property type="entry name" value="LYSOSOMAL PRO-X CARBOXYPEPTIDASE"/>
    <property type="match status" value="1"/>
</dbReference>
<evidence type="ECO:0000256" key="6">
    <source>
        <dbReference type="SAM" id="SignalP"/>
    </source>
</evidence>
<evidence type="ECO:0008006" key="9">
    <source>
        <dbReference type="Google" id="ProtNLM"/>
    </source>
</evidence>
<evidence type="ECO:0000256" key="3">
    <source>
        <dbReference type="ARBA" id="ARBA00022729"/>
    </source>
</evidence>
<accession>A0AAV0JLL0</accession>
<evidence type="ECO:0000313" key="8">
    <source>
        <dbReference type="Proteomes" id="UP001154282"/>
    </source>
</evidence>
<evidence type="ECO:0000256" key="5">
    <source>
        <dbReference type="ARBA" id="ARBA00023180"/>
    </source>
</evidence>
<keyword evidence="5" id="KW-0325">Glycoprotein</keyword>
<dbReference type="GO" id="GO:0008239">
    <property type="term" value="F:dipeptidyl-peptidase activity"/>
    <property type="evidence" value="ECO:0007669"/>
    <property type="project" value="TreeGrafter"/>
</dbReference>
<keyword evidence="8" id="KW-1185">Reference proteome</keyword>
<organism evidence="7 8">
    <name type="scientific">Linum tenue</name>
    <dbReference type="NCBI Taxonomy" id="586396"/>
    <lineage>
        <taxon>Eukaryota</taxon>
        <taxon>Viridiplantae</taxon>
        <taxon>Streptophyta</taxon>
        <taxon>Embryophyta</taxon>
        <taxon>Tracheophyta</taxon>
        <taxon>Spermatophyta</taxon>
        <taxon>Magnoliopsida</taxon>
        <taxon>eudicotyledons</taxon>
        <taxon>Gunneridae</taxon>
        <taxon>Pentapetalae</taxon>
        <taxon>rosids</taxon>
        <taxon>fabids</taxon>
        <taxon>Malpighiales</taxon>
        <taxon>Linaceae</taxon>
        <taxon>Linum</taxon>
    </lineage>
</organism>
<reference evidence="7" key="1">
    <citation type="submission" date="2022-08" db="EMBL/GenBank/DDBJ databases">
        <authorList>
            <person name="Gutierrez-Valencia J."/>
        </authorList>
    </citation>
    <scope>NUCLEOTIDE SEQUENCE</scope>
</reference>
<feature type="signal peptide" evidence="6">
    <location>
        <begin position="1"/>
        <end position="39"/>
    </location>
</feature>
<protein>
    <recommendedName>
        <fullName evidence="9">Lysosomal Pro-X carboxypeptidase</fullName>
    </recommendedName>
</protein>
<comment type="similarity">
    <text evidence="1">Belongs to the peptidase S28 family.</text>
</comment>
<evidence type="ECO:0000313" key="7">
    <source>
        <dbReference type="EMBL" id="CAI0410796.1"/>
    </source>
</evidence>
<name>A0AAV0JLL0_9ROSI</name>
<keyword evidence="2" id="KW-0645">Protease</keyword>
<dbReference type="GO" id="GO:0070008">
    <property type="term" value="F:serine-type exopeptidase activity"/>
    <property type="evidence" value="ECO:0007669"/>
    <property type="project" value="InterPro"/>
</dbReference>
<keyword evidence="3 6" id="KW-0732">Signal</keyword>
<dbReference type="Pfam" id="PF05577">
    <property type="entry name" value="Peptidase_S28"/>
    <property type="match status" value="1"/>
</dbReference>
<dbReference type="Gene3D" id="3.40.50.1820">
    <property type="entry name" value="alpha/beta hydrolase"/>
    <property type="match status" value="1"/>
</dbReference>
<comment type="caution">
    <text evidence="7">The sequence shown here is derived from an EMBL/GenBank/DDBJ whole genome shotgun (WGS) entry which is preliminary data.</text>
</comment>
<sequence>MDSTGAATAPLLMTTRRPPAVFLFFLLLVLSATSPLVSAGRSRSSSSSIPRLGVTAPRGVLGITHSKNVNVDAAAAETTPHSPIGLQTYYYNQTLDHFSFTPGSYATFPQRYVINFDHWRGGSSGAPIFAELGAEASLGNDVGAVGFLPENAPKFGALQVYIEHRFYGNSVPFGSQGEALKKATVRGYFNSEQALADYAEVLLHVKKSLKAENSPIIVFGGSYGGMLATWFRLKYPHIALGALASSAPILYFDDITPSNGYYSVITKDFKETSETCYHTIKESWAVIDRLASHKEGLAILSKKFRSCKTLTVEGVEALKSQLDSIYCVAAQYNRAPPNFGLQKICDAIDHNKPTSGGNTTTHLLDRIFAGIAAYSGIDTGCYNYTGDDGSFSAETLSGWDWQTCSELVMPIGVTGVNDTMFPKEPFDMKGFTEDCKSKYGVLPRPHWITSYYGGHDIKEVLKRFGSNIIFSNGLVDPYSSAGVLEDISESLVALKTEKGSHCMDIVRSREDDPEWLVEMRLKEIEIISGWIMQYYQDLIQATS</sequence>
<dbReference type="InterPro" id="IPR042269">
    <property type="entry name" value="Ser_carbopepase_S28_SKS"/>
</dbReference>
<evidence type="ECO:0000256" key="2">
    <source>
        <dbReference type="ARBA" id="ARBA00022670"/>
    </source>
</evidence>
<dbReference type="SUPFAM" id="SSF53474">
    <property type="entry name" value="alpha/beta-Hydrolases"/>
    <property type="match status" value="1"/>
</dbReference>
<evidence type="ECO:0000256" key="1">
    <source>
        <dbReference type="ARBA" id="ARBA00011079"/>
    </source>
</evidence>
<keyword evidence="4" id="KW-0378">Hydrolase</keyword>
<dbReference type="Proteomes" id="UP001154282">
    <property type="component" value="Unassembled WGS sequence"/>
</dbReference>
<dbReference type="GO" id="GO:0006508">
    <property type="term" value="P:proteolysis"/>
    <property type="evidence" value="ECO:0007669"/>
    <property type="project" value="UniProtKB-KW"/>
</dbReference>